<evidence type="ECO:0000313" key="2">
    <source>
        <dbReference type="Proteomes" id="UP001558632"/>
    </source>
</evidence>
<keyword evidence="2" id="KW-1185">Reference proteome</keyword>
<sequence>MFNNISEKDTLTATFSDASFQRPSQQQDVCRTFSTYQNIAVFVSVPIIEKNIDVQENSADIADGTDKNVSEDVKL</sequence>
<dbReference type="EMBL" id="JBEUSY010000369">
    <property type="protein sequence ID" value="KAL1236155.1"/>
    <property type="molecule type" value="Genomic_DNA"/>
</dbReference>
<gene>
    <name evidence="1" type="ORF">TSPI_06949</name>
</gene>
<organism evidence="1 2">
    <name type="scientific">Trichinella spiralis</name>
    <name type="common">Trichina worm</name>
    <dbReference type="NCBI Taxonomy" id="6334"/>
    <lineage>
        <taxon>Eukaryota</taxon>
        <taxon>Metazoa</taxon>
        <taxon>Ecdysozoa</taxon>
        <taxon>Nematoda</taxon>
        <taxon>Enoplea</taxon>
        <taxon>Dorylaimia</taxon>
        <taxon>Trichinellida</taxon>
        <taxon>Trichinellidae</taxon>
        <taxon>Trichinella</taxon>
    </lineage>
</organism>
<dbReference type="Proteomes" id="UP001558632">
    <property type="component" value="Unassembled WGS sequence"/>
</dbReference>
<comment type="caution">
    <text evidence="1">The sequence shown here is derived from an EMBL/GenBank/DDBJ whole genome shotgun (WGS) entry which is preliminary data.</text>
</comment>
<proteinExistence type="predicted"/>
<protein>
    <submittedName>
        <fullName evidence="1">Activating signal cointegrator 1 complex subunit</fullName>
    </submittedName>
</protein>
<evidence type="ECO:0000313" key="1">
    <source>
        <dbReference type="EMBL" id="KAL1236155.1"/>
    </source>
</evidence>
<reference evidence="1 2" key="1">
    <citation type="submission" date="2024-07" db="EMBL/GenBank/DDBJ databases">
        <title>Enhanced genomic and transcriptomic resources for Trichinella pseudospiralis and T. spiralis underpin the discovery of pronounced molecular differences between stages and species.</title>
        <authorList>
            <person name="Pasi K.K."/>
            <person name="La Rosa G."/>
            <person name="Gomez-Morales M.A."/>
            <person name="Tosini F."/>
            <person name="Sumanam S."/>
            <person name="Young N.D."/>
            <person name="Chang B.C."/>
            <person name="Robin G.B."/>
        </authorList>
    </citation>
    <scope>NUCLEOTIDE SEQUENCE [LARGE SCALE GENOMIC DNA]</scope>
    <source>
        <strain evidence="1">ISS534</strain>
    </source>
</reference>
<name>A0ABR3KG51_TRISP</name>
<accession>A0ABR3KG51</accession>